<protein>
    <submittedName>
        <fullName evidence="1">Uncharacterized protein</fullName>
    </submittedName>
</protein>
<comment type="caution">
    <text evidence="1">The sequence shown here is derived from an EMBL/GenBank/DDBJ whole genome shotgun (WGS) entry which is preliminary data.</text>
</comment>
<proteinExistence type="predicted"/>
<dbReference type="Proteomes" id="UP000003175">
    <property type="component" value="Unassembled WGS sequence"/>
</dbReference>
<evidence type="ECO:0000313" key="2">
    <source>
        <dbReference type="Proteomes" id="UP000003175"/>
    </source>
</evidence>
<name>A0ABN0DP63_9FIRM</name>
<organism evidence="1 2">
    <name type="scientific">Selenomonas noxia F0398</name>
    <dbReference type="NCBI Taxonomy" id="702437"/>
    <lineage>
        <taxon>Bacteria</taxon>
        <taxon>Bacillati</taxon>
        <taxon>Bacillota</taxon>
        <taxon>Negativicutes</taxon>
        <taxon>Selenomonadales</taxon>
        <taxon>Selenomonadaceae</taxon>
        <taxon>Selenomonas</taxon>
    </lineage>
</organism>
<sequence length="114" mass="13344">MNDYLSFASVVLHVVGKTECLLTEDRGKFLLLLDLLLVKDPAELIECILCVTTERRDILRGILPDVDGILFINRPQTIKETFKYCRMPHFRTLCFHIINYKIRSSFIYLNIPLR</sequence>
<accession>A0ABN0DP63</accession>
<reference evidence="1 2" key="1">
    <citation type="submission" date="2011-08" db="EMBL/GenBank/DDBJ databases">
        <title>The Genome Sequence of Selenomonas noxia F0398.</title>
        <authorList>
            <consortium name="The Broad Institute Genome Sequencing Platform"/>
            <person name="Earl A."/>
            <person name="Ward D."/>
            <person name="Feldgarden M."/>
            <person name="Gevers D."/>
            <person name="Izard J."/>
            <person name="Ganesan A."/>
            <person name="Blanton J.M."/>
            <person name="Baranova O.V."/>
            <person name="Tanner A.C."/>
            <person name="Dewhirst F.E."/>
            <person name="Young S.K."/>
            <person name="Zeng Q."/>
            <person name="Gargeya S."/>
            <person name="Fitzgerald M."/>
            <person name="Haas B."/>
            <person name="Abouelleil A."/>
            <person name="Alvarado L."/>
            <person name="Arachchi H.M."/>
            <person name="Berlin A."/>
            <person name="Brown A."/>
            <person name="Chapman S.B."/>
            <person name="Chen Z."/>
            <person name="Dunbar C."/>
            <person name="Freedman E."/>
            <person name="Gearin G."/>
            <person name="Gellesch M."/>
            <person name="Goldberg J."/>
            <person name="Griggs A."/>
            <person name="Gujja S."/>
            <person name="Heiman D."/>
            <person name="Howarth C."/>
            <person name="Larson L."/>
            <person name="Lui A."/>
            <person name="MacDonald P.J.P."/>
            <person name="Montmayeur A."/>
            <person name="Murphy C."/>
            <person name="Neiman D."/>
            <person name="Pearson M."/>
            <person name="Priest M."/>
            <person name="Roberts A."/>
            <person name="Saif S."/>
            <person name="Shea T."/>
            <person name="Shenoy N."/>
            <person name="Sisk P."/>
            <person name="Stolte C."/>
            <person name="Sykes S."/>
            <person name="Wortman J."/>
            <person name="Nusbaum C."/>
            <person name="Birren B."/>
        </authorList>
    </citation>
    <scope>NUCLEOTIDE SEQUENCE [LARGE SCALE GENOMIC DNA]</scope>
    <source>
        <strain evidence="1 2">F0398</strain>
    </source>
</reference>
<gene>
    <name evidence="1" type="ORF">HMPREF9432_01457</name>
</gene>
<evidence type="ECO:0000313" key="1">
    <source>
        <dbReference type="EMBL" id="EHG24303.1"/>
    </source>
</evidence>
<keyword evidence="2" id="KW-1185">Reference proteome</keyword>
<dbReference type="EMBL" id="ADGH01000015">
    <property type="protein sequence ID" value="EHG24303.1"/>
    <property type="molecule type" value="Genomic_DNA"/>
</dbReference>